<keyword evidence="4 6" id="KW-0648">Protein biosynthesis</keyword>
<dbReference type="SUPFAM" id="SSF52374">
    <property type="entry name" value="Nucleotidylyl transferase"/>
    <property type="match status" value="1"/>
</dbReference>
<dbReference type="Gene3D" id="3.40.50.620">
    <property type="entry name" value="HUPs"/>
    <property type="match status" value="1"/>
</dbReference>
<evidence type="ECO:0000259" key="7">
    <source>
        <dbReference type="Pfam" id="PF00749"/>
    </source>
</evidence>
<dbReference type="Pfam" id="PF00749">
    <property type="entry name" value="tRNA-synt_1c"/>
    <property type="match status" value="1"/>
</dbReference>
<dbReference type="VEuPathDB" id="ToxoDB:TGMAS_263870A"/>
<dbReference type="AlphaFoldDB" id="A0A086QN58"/>
<dbReference type="GO" id="GO:0005524">
    <property type="term" value="F:ATP binding"/>
    <property type="evidence" value="ECO:0007669"/>
    <property type="project" value="UniProtKB-KW"/>
</dbReference>
<evidence type="ECO:0000313" key="8">
    <source>
        <dbReference type="EMBL" id="KFH14040.1"/>
    </source>
</evidence>
<dbReference type="InterPro" id="IPR020058">
    <property type="entry name" value="Glu/Gln-tRNA-synth_Ib_cat-dom"/>
</dbReference>
<dbReference type="PROSITE" id="PS00178">
    <property type="entry name" value="AA_TRNA_LIGASE_I"/>
    <property type="match status" value="1"/>
</dbReference>
<evidence type="ECO:0000256" key="4">
    <source>
        <dbReference type="ARBA" id="ARBA00022917"/>
    </source>
</evidence>
<comment type="similarity">
    <text evidence="6">Belongs to the class-I aminoacyl-tRNA synthetase family.</text>
</comment>
<dbReference type="EC" id="6.1.1.17" evidence="8"/>
<dbReference type="GO" id="GO:0004818">
    <property type="term" value="F:glutamate-tRNA ligase activity"/>
    <property type="evidence" value="ECO:0007669"/>
    <property type="project" value="UniProtKB-EC"/>
</dbReference>
<evidence type="ECO:0000256" key="3">
    <source>
        <dbReference type="ARBA" id="ARBA00022840"/>
    </source>
</evidence>
<keyword evidence="1 6" id="KW-0436">Ligase</keyword>
<keyword evidence="2 6" id="KW-0547">Nucleotide-binding</keyword>
<feature type="domain" description="Glutamyl/glutaminyl-tRNA synthetase class Ib catalytic" evidence="7">
    <location>
        <begin position="21"/>
        <end position="111"/>
    </location>
</feature>
<dbReference type="EMBL" id="AEXC02001311">
    <property type="protein sequence ID" value="KFH14040.1"/>
    <property type="molecule type" value="Genomic_DNA"/>
</dbReference>
<dbReference type="InterPro" id="IPR001412">
    <property type="entry name" value="aa-tRNA-synth_I_CS"/>
</dbReference>
<evidence type="ECO:0000256" key="1">
    <source>
        <dbReference type="ARBA" id="ARBA00022598"/>
    </source>
</evidence>
<dbReference type="InterPro" id="IPR050132">
    <property type="entry name" value="Gln/Glu-tRNA_Ligase"/>
</dbReference>
<dbReference type="GO" id="GO:0006424">
    <property type="term" value="P:glutamyl-tRNA aminoacylation"/>
    <property type="evidence" value="ECO:0007669"/>
    <property type="project" value="TreeGrafter"/>
</dbReference>
<dbReference type="GO" id="GO:0005829">
    <property type="term" value="C:cytosol"/>
    <property type="evidence" value="ECO:0007669"/>
    <property type="project" value="TreeGrafter"/>
</dbReference>
<gene>
    <name evidence="8" type="ORF">TGMAS_263870A</name>
</gene>
<dbReference type="GO" id="GO:0017102">
    <property type="term" value="C:methionyl glutamyl tRNA synthetase complex"/>
    <property type="evidence" value="ECO:0007669"/>
    <property type="project" value="TreeGrafter"/>
</dbReference>
<dbReference type="InterPro" id="IPR000924">
    <property type="entry name" value="Glu/Gln-tRNA-synth"/>
</dbReference>
<organism evidence="8 9">
    <name type="scientific">Toxoplasma gondii MAS</name>
    <dbReference type="NCBI Taxonomy" id="943118"/>
    <lineage>
        <taxon>Eukaryota</taxon>
        <taxon>Sar</taxon>
        <taxon>Alveolata</taxon>
        <taxon>Apicomplexa</taxon>
        <taxon>Conoidasida</taxon>
        <taxon>Coccidia</taxon>
        <taxon>Eucoccidiorida</taxon>
        <taxon>Eimeriorina</taxon>
        <taxon>Sarcocystidae</taxon>
        <taxon>Toxoplasma</taxon>
    </lineage>
</organism>
<evidence type="ECO:0000256" key="2">
    <source>
        <dbReference type="ARBA" id="ARBA00022741"/>
    </source>
</evidence>
<dbReference type="PANTHER" id="PTHR43097">
    <property type="entry name" value="GLUTAMINE-TRNA LIGASE"/>
    <property type="match status" value="1"/>
</dbReference>
<proteinExistence type="inferred from homology"/>
<evidence type="ECO:0000256" key="6">
    <source>
        <dbReference type="RuleBase" id="RU363037"/>
    </source>
</evidence>
<keyword evidence="5 6" id="KW-0030">Aminoacyl-tRNA synthetase</keyword>
<evidence type="ECO:0000313" key="9">
    <source>
        <dbReference type="Proteomes" id="UP000028821"/>
    </source>
</evidence>
<dbReference type="InterPro" id="IPR014729">
    <property type="entry name" value="Rossmann-like_a/b/a_fold"/>
</dbReference>
<accession>A0A086QN58</accession>
<reference evidence="8 9" key="1">
    <citation type="submission" date="2014-04" db="EMBL/GenBank/DDBJ databases">
        <authorList>
            <person name="Sibley D."/>
            <person name="Venepally P."/>
            <person name="Karamycheva S."/>
            <person name="Hadjithomas M."/>
            <person name="Khan A."/>
            <person name="Brunk B."/>
            <person name="Roos D."/>
            <person name="Caler E."/>
            <person name="Lorenzi H."/>
        </authorList>
    </citation>
    <scope>NUCLEOTIDE SEQUENCE [LARGE SCALE GENOMIC DNA]</scope>
    <source>
        <strain evidence="8 9">MAS</strain>
    </source>
</reference>
<dbReference type="PRINTS" id="PR00987">
    <property type="entry name" value="TRNASYNTHGLU"/>
</dbReference>
<dbReference type="PANTHER" id="PTHR43097:SF5">
    <property type="entry name" value="GLUTAMATE--TRNA LIGASE"/>
    <property type="match status" value="1"/>
</dbReference>
<dbReference type="Proteomes" id="UP000028821">
    <property type="component" value="Unassembled WGS sequence"/>
</dbReference>
<protein>
    <submittedName>
        <fullName evidence="8">Glutamate-tRNA ligase</fullName>
        <ecNumber evidence="8">6.1.1.17</ecNumber>
    </submittedName>
</protein>
<name>A0A086QN58_TOXGO</name>
<comment type="caution">
    <text evidence="8">The sequence shown here is derived from an EMBL/GenBank/DDBJ whole genome shotgun (WGS) entry which is preliminary data.</text>
</comment>
<keyword evidence="3 6" id="KW-0067">ATP-binding</keyword>
<evidence type="ECO:0000256" key="5">
    <source>
        <dbReference type="ARBA" id="ARBA00023146"/>
    </source>
</evidence>
<sequence>MERCWCTICFLGKLEGAVQGKVVTRFPPEPSGYLHIGHAKAALLNSYFAQKYNGKMLFRFDDTNPAKENDEFESSIAEDLRLLNVEWAAISHTSDYFEQMQSLCERLIKEGI</sequence>